<organism evidence="4 5">
    <name type="scientific">Phytohabitans aurantiacus</name>
    <dbReference type="NCBI Taxonomy" id="3016789"/>
    <lineage>
        <taxon>Bacteria</taxon>
        <taxon>Bacillati</taxon>
        <taxon>Actinomycetota</taxon>
        <taxon>Actinomycetes</taxon>
        <taxon>Micromonosporales</taxon>
        <taxon>Micromonosporaceae</taxon>
    </lineage>
</organism>
<dbReference type="EMBL" id="BSDI01000070">
    <property type="protein sequence ID" value="GLI02838.1"/>
    <property type="molecule type" value="Genomic_DNA"/>
</dbReference>
<dbReference type="InterPro" id="IPR002789">
    <property type="entry name" value="HerA_central"/>
</dbReference>
<feature type="domain" description="TraG P-loop" evidence="3">
    <location>
        <begin position="481"/>
        <end position="576"/>
    </location>
</feature>
<keyword evidence="5" id="KW-1185">Reference proteome</keyword>
<dbReference type="InterPro" id="IPR027417">
    <property type="entry name" value="P-loop_NTPase"/>
</dbReference>
<comment type="caution">
    <text evidence="4">The sequence shown here is derived from an EMBL/GenBank/DDBJ whole genome shotgun (WGS) entry which is preliminary data.</text>
</comment>
<dbReference type="PANTHER" id="PTHR30121">
    <property type="entry name" value="UNCHARACTERIZED PROTEIN YJGR-RELATED"/>
    <property type="match status" value="1"/>
</dbReference>
<dbReference type="Pfam" id="PF01935">
    <property type="entry name" value="DUF87"/>
    <property type="match status" value="1"/>
</dbReference>
<accession>A0ABQ5R9E4</accession>
<dbReference type="PANTHER" id="PTHR30121:SF12">
    <property type="entry name" value="TYPE IV SECRETION SYSTEM PROTEIN CAGE"/>
    <property type="match status" value="1"/>
</dbReference>
<dbReference type="Proteomes" id="UP001144280">
    <property type="component" value="Unassembled WGS sequence"/>
</dbReference>
<sequence>MNILTRNRKNRPGSGAEARPGRRGGRRGTPTGPAEELAAVIGPAAVDVAPRHLHLGDGYAAVAAMTGYPPQLSLAWPDILLSWPGRLDFAQHIEPIPAATAAAKLRTQRARLESARRLDFDKGRLGDPVTDAAAEDAADLADRVARGASRLFRAANYLCVHAPAEDELVEAVAEVRAAASSVLLDTQPATWRQLQGWTSTLPLGVDSLRMRRVFDTDALAAAFPLASADLPAPLPGDTVAPGGVLYGLNTASNGVVWWNRWAQENHNSVVLARSGAGKSYLVKCEVLRSLYDRVTVSIIDPEDEYLRLAEAVGGTAIQLGAPGIRINPLDIPPGDRRPDALTRRALFLHTLVAVLLGEQPPPGERAALDKAITATYAAAGINNDPNTWARPAPLLRDLTDTLEAAADPASTTLAARLSPWTTGSFRELFDGPTTFRPRGHLVVWSTRQLADELRAPGMLLALDAIWRDVDVPTNTRADGLGARRLVVVDEAWTLLKDGEGAKFLYRLAKAARKRRAGVAVVTQDATDLLGSDLGQAVIANAATQILMRQAPQAIDLIAETFALTGGEARMLLAAGRGEALLLAGSHRVVFQTVASTREHQLAATGLEFAEMSEV</sequence>
<feature type="compositionally biased region" description="Basic residues" evidence="1">
    <location>
        <begin position="1"/>
        <end position="11"/>
    </location>
</feature>
<dbReference type="Gene3D" id="1.10.8.730">
    <property type="match status" value="1"/>
</dbReference>
<reference evidence="4" key="1">
    <citation type="submission" date="2022-12" db="EMBL/GenBank/DDBJ databases">
        <title>New Phytohabitans aurantiacus sp. RD004123 nov., an actinomycete isolated from soil.</title>
        <authorList>
            <person name="Triningsih D.W."/>
            <person name="Harunari E."/>
            <person name="Igarashi Y."/>
        </authorList>
    </citation>
    <scope>NUCLEOTIDE SEQUENCE</scope>
    <source>
        <strain evidence="4">RD004123</strain>
    </source>
</reference>
<dbReference type="SUPFAM" id="SSF52540">
    <property type="entry name" value="P-loop containing nucleoside triphosphate hydrolases"/>
    <property type="match status" value="1"/>
</dbReference>
<evidence type="ECO:0000313" key="4">
    <source>
        <dbReference type="EMBL" id="GLI02838.1"/>
    </source>
</evidence>
<feature type="region of interest" description="Disordered" evidence="1">
    <location>
        <begin position="1"/>
        <end position="33"/>
    </location>
</feature>
<dbReference type="Pfam" id="PF19044">
    <property type="entry name" value="P-loop_TraG"/>
    <property type="match status" value="1"/>
</dbReference>
<evidence type="ECO:0000259" key="3">
    <source>
        <dbReference type="Pfam" id="PF19044"/>
    </source>
</evidence>
<proteinExistence type="predicted"/>
<dbReference type="Gene3D" id="3.40.50.300">
    <property type="entry name" value="P-loop containing nucleotide triphosphate hydrolases"/>
    <property type="match status" value="1"/>
</dbReference>
<evidence type="ECO:0000313" key="5">
    <source>
        <dbReference type="Proteomes" id="UP001144280"/>
    </source>
</evidence>
<dbReference type="InterPro" id="IPR043964">
    <property type="entry name" value="P-loop_TraG"/>
</dbReference>
<dbReference type="InterPro" id="IPR051162">
    <property type="entry name" value="T4SS_component"/>
</dbReference>
<feature type="domain" description="Helicase HerA central" evidence="2">
    <location>
        <begin position="270"/>
        <end position="333"/>
    </location>
</feature>
<gene>
    <name evidence="4" type="ORF">Pa4123_81160</name>
</gene>
<evidence type="ECO:0000259" key="2">
    <source>
        <dbReference type="Pfam" id="PF01935"/>
    </source>
</evidence>
<protein>
    <recommendedName>
        <fullName evidence="6">TraG P-loop domain-containing protein</fullName>
    </recommendedName>
</protein>
<evidence type="ECO:0008006" key="6">
    <source>
        <dbReference type="Google" id="ProtNLM"/>
    </source>
</evidence>
<name>A0ABQ5R9E4_9ACTN</name>
<evidence type="ECO:0000256" key="1">
    <source>
        <dbReference type="SAM" id="MobiDB-lite"/>
    </source>
</evidence>